<dbReference type="PANTHER" id="PTHR43080">
    <property type="entry name" value="CBS DOMAIN-CONTAINING PROTEIN CBSX3, MITOCHONDRIAL"/>
    <property type="match status" value="1"/>
</dbReference>
<dbReference type="SUPFAM" id="SSF54631">
    <property type="entry name" value="CBS-domain pair"/>
    <property type="match status" value="1"/>
</dbReference>
<dbReference type="CDD" id="cd00038">
    <property type="entry name" value="CAP_ED"/>
    <property type="match status" value="1"/>
</dbReference>
<dbReference type="PROSITE" id="PS50042">
    <property type="entry name" value="CNMP_BINDING_3"/>
    <property type="match status" value="1"/>
</dbReference>
<dbReference type="EMBL" id="CAIZ01000004">
    <property type="protein sequence ID" value="CCH68497.1"/>
    <property type="molecule type" value="Genomic_DNA"/>
</dbReference>
<comment type="caution">
    <text evidence="5">The sequence shown here is derived from an EMBL/GenBank/DDBJ whole genome shotgun (WGS) entry which is preliminary data.</text>
</comment>
<dbReference type="Pfam" id="PF00571">
    <property type="entry name" value="CBS"/>
    <property type="match status" value="2"/>
</dbReference>
<dbReference type="Pfam" id="PF10335">
    <property type="entry name" value="DUF294_C"/>
    <property type="match status" value="1"/>
</dbReference>
<dbReference type="SUPFAM" id="SSF51206">
    <property type="entry name" value="cAMP-binding domain-like"/>
    <property type="match status" value="1"/>
</dbReference>
<dbReference type="OrthoDB" id="9814210at2"/>
<dbReference type="InterPro" id="IPR018821">
    <property type="entry name" value="DUF294_put_nucleoTrafse_sb-bd"/>
</dbReference>
<feature type="domain" description="CBS" evidence="4">
    <location>
        <begin position="225"/>
        <end position="281"/>
    </location>
</feature>
<dbReference type="GO" id="GO:0008773">
    <property type="term" value="F:[protein-PII] uridylyltransferase activity"/>
    <property type="evidence" value="ECO:0007669"/>
    <property type="project" value="InterPro"/>
</dbReference>
<organism evidence="5 6">
    <name type="scientific">Phycicoccus elongatus Lp2</name>
    <dbReference type="NCBI Taxonomy" id="1193181"/>
    <lineage>
        <taxon>Bacteria</taxon>
        <taxon>Bacillati</taxon>
        <taxon>Actinomycetota</taxon>
        <taxon>Actinomycetes</taxon>
        <taxon>Micrococcales</taxon>
        <taxon>Intrasporangiaceae</taxon>
        <taxon>Phycicoccus</taxon>
    </lineage>
</organism>
<dbReference type="Pfam" id="PF03445">
    <property type="entry name" value="DUF294"/>
    <property type="match status" value="1"/>
</dbReference>
<dbReference type="RefSeq" id="WP_010851401.1">
    <property type="nucleotide sequence ID" value="NZ_HF570956.1"/>
</dbReference>
<evidence type="ECO:0000259" key="3">
    <source>
        <dbReference type="PROSITE" id="PS50042"/>
    </source>
</evidence>
<dbReference type="InterPro" id="IPR000644">
    <property type="entry name" value="CBS_dom"/>
</dbReference>
<dbReference type="InterPro" id="IPR018490">
    <property type="entry name" value="cNMP-bd_dom_sf"/>
</dbReference>
<dbReference type="Gene3D" id="3.10.580.10">
    <property type="entry name" value="CBS-domain"/>
    <property type="match status" value="1"/>
</dbReference>
<dbReference type="Gene3D" id="2.60.120.10">
    <property type="entry name" value="Jelly Rolls"/>
    <property type="match status" value="1"/>
</dbReference>
<accession>N0DXI9</accession>
<dbReference type="SMART" id="SM00100">
    <property type="entry name" value="cNMP"/>
    <property type="match status" value="1"/>
</dbReference>
<dbReference type="InterPro" id="IPR000595">
    <property type="entry name" value="cNMP-bd_dom"/>
</dbReference>
<dbReference type="Pfam" id="PF00027">
    <property type="entry name" value="cNMP_binding"/>
    <property type="match status" value="1"/>
</dbReference>
<evidence type="ECO:0000313" key="6">
    <source>
        <dbReference type="Proteomes" id="UP000013167"/>
    </source>
</evidence>
<feature type="domain" description="Cyclic nucleotide-binding" evidence="3">
    <location>
        <begin position="19"/>
        <end position="135"/>
    </location>
</feature>
<dbReference type="AlphaFoldDB" id="N0DXI9"/>
<dbReference type="CDD" id="cd05401">
    <property type="entry name" value="NT_GlnE_GlnD_like"/>
    <property type="match status" value="1"/>
</dbReference>
<name>N0DXI9_9MICO</name>
<gene>
    <name evidence="5" type="ORF">BN10_1010012</name>
</gene>
<feature type="domain" description="CBS" evidence="4">
    <location>
        <begin position="161"/>
        <end position="221"/>
    </location>
</feature>
<sequence>MALDVELAEIRDFLARHAPFDTLPPDVLAELPRRMTVEYYRRGRTIITRSKDNHSLFVLRSGAVDIHDDQGTLVDRGEAGDVFGSITLVLGNPSTFDVTAIEDCLVYVLPEAEFRALTAAHPDVAHFFDEQRAHRMRGAVAKLQDSGSTSAMLKTGVRDLIKRAPITTTQDASIAQAARTMKEHGASSLLVMDGEQLAGIVTDRDLRNRVLAVGVSPERPVREVMTAGPVVGDADALAFEVLLEMVGRNIHHLPILEHDLPIGVVTTTDLMRMVQASPVYVVGDIQKQSDVEGVATVSARLPAVVEALVGQDASADDIGRVVTAIGDAVERRLITLAEAELGGPPVPYTWVALGSRARLEQALAADQDNAIIISDEATDADLAWFEELARRVSAGLVECGYPTCPGDVMATNPRWRLRLQDWRQEFATWLTQPVPDAILQASIFFDMRPVHGDSGLFPELHHGILARAPQSRLFLAHLAKAATLNEPPLGFFRGFVLAKEGDHAATLDIKRGGIGAVVELARVHALALGSPAVHTATRIQAAIAGGIMSEEKGADLTDALEFISYVRLRHQAAQVREGRPVDNHVNPDQLSSFDKRHLREAFAIVRSAQSAMASRYPTTFM</sequence>
<keyword evidence="5" id="KW-0808">Transferase</keyword>
<dbReference type="PANTHER" id="PTHR43080:SF2">
    <property type="entry name" value="CBS DOMAIN-CONTAINING PROTEIN"/>
    <property type="match status" value="1"/>
</dbReference>
<dbReference type="PROSITE" id="PS51371">
    <property type="entry name" value="CBS"/>
    <property type="match status" value="2"/>
</dbReference>
<dbReference type="SMART" id="SM00116">
    <property type="entry name" value="CBS"/>
    <property type="match status" value="2"/>
</dbReference>
<dbReference type="InterPro" id="IPR051257">
    <property type="entry name" value="Diverse_CBS-Domain"/>
</dbReference>
<dbReference type="InterPro" id="IPR005105">
    <property type="entry name" value="GlnD_Uridyltrans_N"/>
</dbReference>
<proteinExistence type="predicted"/>
<dbReference type="STRING" id="1193181.BN10_1010012"/>
<evidence type="ECO:0000313" key="5">
    <source>
        <dbReference type="EMBL" id="CCH68497.1"/>
    </source>
</evidence>
<dbReference type="InterPro" id="IPR046342">
    <property type="entry name" value="CBS_dom_sf"/>
</dbReference>
<dbReference type="Proteomes" id="UP000013167">
    <property type="component" value="Unassembled WGS sequence"/>
</dbReference>
<evidence type="ECO:0000256" key="1">
    <source>
        <dbReference type="ARBA" id="ARBA00023122"/>
    </source>
</evidence>
<dbReference type="HOGENOM" id="CLU_027866_1_0_11"/>
<evidence type="ECO:0000259" key="4">
    <source>
        <dbReference type="PROSITE" id="PS51371"/>
    </source>
</evidence>
<dbReference type="CDD" id="cd04587">
    <property type="entry name" value="CBS_pair_CAP-ED_NT_Pol-beta-like_DUF294_assoc"/>
    <property type="match status" value="1"/>
</dbReference>
<dbReference type="InterPro" id="IPR014710">
    <property type="entry name" value="RmlC-like_jellyroll"/>
</dbReference>
<keyword evidence="1 2" id="KW-0129">CBS domain</keyword>
<dbReference type="eggNOG" id="COG2905">
    <property type="taxonomic scope" value="Bacteria"/>
</dbReference>
<keyword evidence="6" id="KW-1185">Reference proteome</keyword>
<evidence type="ECO:0000256" key="2">
    <source>
        <dbReference type="PROSITE-ProRule" id="PRU00703"/>
    </source>
</evidence>
<protein>
    <submittedName>
        <fullName evidence="5">Putative CBS domain and cyclic nucleotide-regulated nucleotidyltransferase</fullName>
    </submittedName>
</protein>
<reference evidence="5 6" key="1">
    <citation type="journal article" date="2013" name="ISME J.">
        <title>A metabolic model for members of the genus Tetrasphaera involved in enhanced biological phosphorus removal.</title>
        <authorList>
            <person name="Kristiansen R."/>
            <person name="Nguyen H.T.T."/>
            <person name="Saunders A.M."/>
            <person name="Nielsen J.L."/>
            <person name="Wimmer R."/>
            <person name="Le V.Q."/>
            <person name="McIlroy S.J."/>
            <person name="Petrovski S."/>
            <person name="Seviour R.J."/>
            <person name="Calteau A."/>
            <person name="Nielsen K.L."/>
            <person name="Nielsen P.H."/>
        </authorList>
    </citation>
    <scope>NUCLEOTIDE SEQUENCE [LARGE SCALE GENOMIC DNA]</scope>
    <source>
        <strain evidence="5 6">Lp2</strain>
    </source>
</reference>